<comment type="similarity">
    <text evidence="5">Belongs to the ATP:guanido phosphotransferase family.</text>
</comment>
<dbReference type="GO" id="GO:0005615">
    <property type="term" value="C:extracellular space"/>
    <property type="evidence" value="ECO:0007669"/>
    <property type="project" value="TreeGrafter"/>
</dbReference>
<sequence length="371" mass="42502">MKKIQNQKKKGKSVTNQNNPYSLLCDQNPWSVNGNDIWLGTTLTLLRNLEKFKFPSKLETDKRKQIVSLLYKDLLKNDLLKKSQLFKAEDMQPIEKELLVEHFLTPESFHQANTGEAFVLDASGEFLAGFNLRDHLMLHWVDTKEELEGAWERLVKIETNLNNLVNFAFSSKFGFLTADPTRCGTGLIVTIFLHLPGLIYTNRLNDVLQKDKDEGIEQTGLQGNPHEIIGDIVAFHNNYTLGMTEENIISSLRTLATKLVLEEKSVRNILKQEHDQEISDLKDKISRAYAILLHSYQIESIEAMKAISLLKLGLDLNWLKGIDQKTLNDLLFSIRRAHLICHQKQKLTPEEIPHKRAEFIHKALKGSLLLI</sequence>
<dbReference type="AlphaFoldDB" id="A0A0C1H7J6"/>
<dbReference type="SUPFAM" id="SSF55931">
    <property type="entry name" value="Glutamine synthetase/guanido kinase"/>
    <property type="match status" value="1"/>
</dbReference>
<dbReference type="InterPro" id="IPR000749">
    <property type="entry name" value="ATP-guanido_PTrfase"/>
</dbReference>
<dbReference type="Pfam" id="PF00217">
    <property type="entry name" value="ATP-gua_Ptrans"/>
    <property type="match status" value="1"/>
</dbReference>
<protein>
    <submittedName>
        <fullName evidence="7">Putative ATP:guanido phosphotransferase</fullName>
        <ecNumber evidence="7">2.7.3.-</ecNumber>
    </submittedName>
</protein>
<comment type="caution">
    <text evidence="5">Lacks conserved residue(s) required for the propagation of feature annotation.</text>
</comment>
<dbReference type="EC" id="2.7.3.-" evidence="7"/>
<keyword evidence="2 5" id="KW-0547">Nucleotide-binding</keyword>
<feature type="binding site" evidence="5">
    <location>
        <begin position="188"/>
        <end position="192"/>
    </location>
    <ligand>
        <name>ATP</name>
        <dbReference type="ChEBI" id="CHEBI:30616"/>
    </ligand>
</feature>
<evidence type="ECO:0000256" key="1">
    <source>
        <dbReference type="ARBA" id="ARBA00022679"/>
    </source>
</evidence>
<keyword evidence="4 5" id="KW-0067">ATP-binding</keyword>
<name>A0A0C1H7J6_9BACT</name>
<keyword evidence="1 5" id="KW-0808">Transferase</keyword>
<comment type="caution">
    <text evidence="7">The sequence shown here is derived from an EMBL/GenBank/DDBJ whole genome shotgun (WGS) entry which is preliminary data.</text>
</comment>
<dbReference type="EMBL" id="JSAN01000133">
    <property type="protein sequence ID" value="KIC70883.1"/>
    <property type="molecule type" value="Genomic_DNA"/>
</dbReference>
<evidence type="ECO:0000313" key="7">
    <source>
        <dbReference type="EMBL" id="KIC70883.1"/>
    </source>
</evidence>
<dbReference type="Gene3D" id="3.30.590.10">
    <property type="entry name" value="Glutamine synthetase/guanido kinase, catalytic domain"/>
    <property type="match status" value="1"/>
</dbReference>
<dbReference type="PATRIC" id="fig|362787.3.peg.1951"/>
<proteinExistence type="inferred from homology"/>
<accession>A0A0C1H7J6</accession>
<dbReference type="PANTHER" id="PTHR11547">
    <property type="entry name" value="ARGININE OR CREATINE KINASE"/>
    <property type="match status" value="1"/>
</dbReference>
<feature type="binding site" evidence="5">
    <location>
        <begin position="219"/>
        <end position="224"/>
    </location>
    <ligand>
        <name>ATP</name>
        <dbReference type="ChEBI" id="CHEBI:30616"/>
    </ligand>
</feature>
<keyword evidence="3 5" id="KW-0418">Kinase</keyword>
<evidence type="ECO:0000313" key="8">
    <source>
        <dbReference type="Proteomes" id="UP000031465"/>
    </source>
</evidence>
<dbReference type="GO" id="GO:0004111">
    <property type="term" value="F:creatine kinase activity"/>
    <property type="evidence" value="ECO:0007669"/>
    <property type="project" value="InterPro"/>
</dbReference>
<dbReference type="InterPro" id="IPR022414">
    <property type="entry name" value="ATP-guanido_PTrfase_cat"/>
</dbReference>
<evidence type="ECO:0000256" key="4">
    <source>
        <dbReference type="ARBA" id="ARBA00022840"/>
    </source>
</evidence>
<dbReference type="PANTHER" id="PTHR11547:SF38">
    <property type="entry name" value="ARGININE KINASE 1-RELATED"/>
    <property type="match status" value="1"/>
</dbReference>
<evidence type="ECO:0000256" key="5">
    <source>
        <dbReference type="PROSITE-ProRule" id="PRU00843"/>
    </source>
</evidence>
<evidence type="ECO:0000256" key="3">
    <source>
        <dbReference type="ARBA" id="ARBA00022777"/>
    </source>
</evidence>
<dbReference type="GO" id="GO:0005524">
    <property type="term" value="F:ATP binding"/>
    <property type="evidence" value="ECO:0007669"/>
    <property type="project" value="UniProtKB-UniRule"/>
</dbReference>
<dbReference type="Proteomes" id="UP000031465">
    <property type="component" value="Unassembled WGS sequence"/>
</dbReference>
<feature type="binding site" evidence="5">
    <location>
        <begin position="40"/>
        <end position="44"/>
    </location>
    <ligand>
        <name>ATP</name>
        <dbReference type="ChEBI" id="CHEBI:30616"/>
    </ligand>
</feature>
<reference evidence="7 8" key="1">
    <citation type="journal article" date="2014" name="Mol. Biol. Evol.">
        <title>Massive expansion of Ubiquitination-related gene families within the Chlamydiae.</title>
        <authorList>
            <person name="Domman D."/>
            <person name="Collingro A."/>
            <person name="Lagkouvardos I."/>
            <person name="Gehre L."/>
            <person name="Weinmaier T."/>
            <person name="Rattei T."/>
            <person name="Subtil A."/>
            <person name="Horn M."/>
        </authorList>
    </citation>
    <scope>NUCLEOTIDE SEQUENCE [LARGE SCALE GENOMIC DNA]</scope>
    <source>
        <strain evidence="7 8">EI2</strain>
    </source>
</reference>
<evidence type="ECO:0000259" key="6">
    <source>
        <dbReference type="PROSITE" id="PS51510"/>
    </source>
</evidence>
<gene>
    <name evidence="7" type="ORF">DB44_FL00430</name>
</gene>
<dbReference type="NCBIfam" id="NF002191">
    <property type="entry name" value="PRK01059.1-1"/>
    <property type="match status" value="1"/>
</dbReference>
<dbReference type="PROSITE" id="PS51510">
    <property type="entry name" value="PHOSPHAGEN_KINASE_C"/>
    <property type="match status" value="1"/>
</dbReference>
<organism evidence="7 8">
    <name type="scientific">Candidatus Protochlamydia amoebophila</name>
    <dbReference type="NCBI Taxonomy" id="362787"/>
    <lineage>
        <taxon>Bacteria</taxon>
        <taxon>Pseudomonadati</taxon>
        <taxon>Chlamydiota</taxon>
        <taxon>Chlamydiia</taxon>
        <taxon>Parachlamydiales</taxon>
        <taxon>Parachlamydiaceae</taxon>
        <taxon>Candidatus Protochlamydia</taxon>
    </lineage>
</organism>
<evidence type="ECO:0000256" key="2">
    <source>
        <dbReference type="ARBA" id="ARBA00022741"/>
    </source>
</evidence>
<feature type="domain" description="Phosphagen kinase C-terminal" evidence="6">
    <location>
        <begin position="37"/>
        <end position="266"/>
    </location>
</feature>
<dbReference type="InterPro" id="IPR014746">
    <property type="entry name" value="Gln_synth/guanido_kin_cat_dom"/>
</dbReference>
<dbReference type="GO" id="GO:0046314">
    <property type="term" value="P:phosphocreatine biosynthetic process"/>
    <property type="evidence" value="ECO:0007669"/>
    <property type="project" value="InterPro"/>
</dbReference>